<accession>A0A0E9UCX8</accession>
<reference evidence="1" key="1">
    <citation type="submission" date="2014-11" db="EMBL/GenBank/DDBJ databases">
        <authorList>
            <person name="Amaro Gonzalez C."/>
        </authorList>
    </citation>
    <scope>NUCLEOTIDE SEQUENCE</scope>
</reference>
<name>A0A0E9UCX8_ANGAN</name>
<reference evidence="1" key="2">
    <citation type="journal article" date="2015" name="Fish Shellfish Immunol.">
        <title>Early steps in the European eel (Anguilla anguilla)-Vibrio vulnificus interaction in the gills: Role of the RtxA13 toxin.</title>
        <authorList>
            <person name="Callol A."/>
            <person name="Pajuelo D."/>
            <person name="Ebbesson L."/>
            <person name="Teles M."/>
            <person name="MacKenzie S."/>
            <person name="Amaro C."/>
        </authorList>
    </citation>
    <scope>NUCLEOTIDE SEQUENCE</scope>
</reference>
<dbReference type="PROSITE" id="PS51257">
    <property type="entry name" value="PROKAR_LIPOPROTEIN"/>
    <property type="match status" value="1"/>
</dbReference>
<organism evidence="1">
    <name type="scientific">Anguilla anguilla</name>
    <name type="common">European freshwater eel</name>
    <name type="synonym">Muraena anguilla</name>
    <dbReference type="NCBI Taxonomy" id="7936"/>
    <lineage>
        <taxon>Eukaryota</taxon>
        <taxon>Metazoa</taxon>
        <taxon>Chordata</taxon>
        <taxon>Craniata</taxon>
        <taxon>Vertebrata</taxon>
        <taxon>Euteleostomi</taxon>
        <taxon>Actinopterygii</taxon>
        <taxon>Neopterygii</taxon>
        <taxon>Teleostei</taxon>
        <taxon>Anguilliformes</taxon>
        <taxon>Anguillidae</taxon>
        <taxon>Anguilla</taxon>
    </lineage>
</organism>
<proteinExistence type="predicted"/>
<dbReference type="EMBL" id="GBXM01044980">
    <property type="protein sequence ID" value="JAH63597.1"/>
    <property type="molecule type" value="Transcribed_RNA"/>
</dbReference>
<sequence length="27" mass="2996">MPRYIVLKLHSSSIPSISFISAVMSCQ</sequence>
<dbReference type="AlphaFoldDB" id="A0A0E9UCX8"/>
<protein>
    <submittedName>
        <fullName evidence="1">Uncharacterized protein</fullName>
    </submittedName>
</protein>
<evidence type="ECO:0000313" key="1">
    <source>
        <dbReference type="EMBL" id="JAH63597.1"/>
    </source>
</evidence>